<name>A0AAD4QVE1_9BILA</name>
<keyword evidence="3" id="KW-1185">Reference proteome</keyword>
<feature type="domain" description="LD-carboxypeptidase N-terminal" evidence="1">
    <location>
        <begin position="30"/>
        <end position="106"/>
    </location>
</feature>
<dbReference type="InterPro" id="IPR029062">
    <property type="entry name" value="Class_I_gatase-like"/>
</dbReference>
<organism evidence="2 3">
    <name type="scientific">Ditylenchus destructor</name>
    <dbReference type="NCBI Taxonomy" id="166010"/>
    <lineage>
        <taxon>Eukaryota</taxon>
        <taxon>Metazoa</taxon>
        <taxon>Ecdysozoa</taxon>
        <taxon>Nematoda</taxon>
        <taxon>Chromadorea</taxon>
        <taxon>Rhabditida</taxon>
        <taxon>Tylenchina</taxon>
        <taxon>Tylenchomorpha</taxon>
        <taxon>Sphaerularioidea</taxon>
        <taxon>Anguinidae</taxon>
        <taxon>Anguininae</taxon>
        <taxon>Ditylenchus</taxon>
    </lineage>
</organism>
<dbReference type="InterPro" id="IPR027478">
    <property type="entry name" value="LdcA_N"/>
</dbReference>
<dbReference type="Proteomes" id="UP001201812">
    <property type="component" value="Unassembled WGS sequence"/>
</dbReference>
<evidence type="ECO:0000259" key="1">
    <source>
        <dbReference type="Pfam" id="PF02016"/>
    </source>
</evidence>
<dbReference type="AlphaFoldDB" id="A0AAD4QVE1"/>
<comment type="caution">
    <text evidence="2">The sequence shown here is derived from an EMBL/GenBank/DDBJ whole genome shotgun (WGS) entry which is preliminary data.</text>
</comment>
<dbReference type="InterPro" id="IPR040449">
    <property type="entry name" value="Peptidase_S66_N"/>
</dbReference>
<evidence type="ECO:0000313" key="2">
    <source>
        <dbReference type="EMBL" id="KAI1692345.1"/>
    </source>
</evidence>
<accession>A0AAD4QVE1</accession>
<proteinExistence type="predicted"/>
<protein>
    <submittedName>
        <fullName evidence="2">LD-carboxypeptidase domain-containing protein</fullName>
    </submittedName>
</protein>
<gene>
    <name evidence="2" type="ORF">DdX_21303</name>
</gene>
<evidence type="ECO:0000313" key="3">
    <source>
        <dbReference type="Proteomes" id="UP001201812"/>
    </source>
</evidence>
<dbReference type="Gene3D" id="3.40.50.10740">
    <property type="entry name" value="Class I glutamine amidotransferase-like"/>
    <property type="match status" value="1"/>
</dbReference>
<dbReference type="Pfam" id="PF02016">
    <property type="entry name" value="Peptidase_S66"/>
    <property type="match status" value="1"/>
</dbReference>
<dbReference type="EMBL" id="JAKKPZ010000780">
    <property type="protein sequence ID" value="KAI1692345.1"/>
    <property type="molecule type" value="Genomic_DNA"/>
</dbReference>
<dbReference type="SUPFAM" id="SSF52317">
    <property type="entry name" value="Class I glutamine amidotransferase-like"/>
    <property type="match status" value="1"/>
</dbReference>
<sequence length="143" mass="15524">MRIGVRRTGTDSHRGIGGAMKAFMALTYPRHEIVFHPQCFVTEGHFAGPDEYRAAAFLEFATIPRSTRSGSRAGGYGSNRILDMAMPQLGPAARNKTYIGYSDMGSCSARSMPGGSGGRRMDRWRARWAATTRAWMPAGCSAG</sequence>
<reference evidence="2" key="1">
    <citation type="submission" date="2022-01" db="EMBL/GenBank/DDBJ databases">
        <title>Genome Sequence Resource for Two Populations of Ditylenchus destructor, the Migratory Endoparasitic Phytonematode.</title>
        <authorList>
            <person name="Zhang H."/>
            <person name="Lin R."/>
            <person name="Xie B."/>
        </authorList>
    </citation>
    <scope>NUCLEOTIDE SEQUENCE</scope>
    <source>
        <strain evidence="2">BazhouSP</strain>
    </source>
</reference>